<dbReference type="PANTHER" id="PTHR13510:SF44">
    <property type="entry name" value="RABENOSYN-5"/>
    <property type="match status" value="1"/>
</dbReference>
<accession>A0A9W6TBQ5</accession>
<dbReference type="SUPFAM" id="SSF57903">
    <property type="entry name" value="FYVE/PHD zinc finger"/>
    <property type="match status" value="1"/>
</dbReference>
<keyword evidence="8" id="KW-1185">Reference proteome</keyword>
<dbReference type="InterPro" id="IPR011011">
    <property type="entry name" value="Znf_FYVE_PHD"/>
</dbReference>
<feature type="compositionally biased region" description="Low complexity" evidence="5">
    <location>
        <begin position="277"/>
        <end position="291"/>
    </location>
</feature>
<comment type="caution">
    <text evidence="7">The sequence shown here is derived from an EMBL/GenBank/DDBJ whole genome shotgun (WGS) entry which is preliminary data.</text>
</comment>
<dbReference type="EMBL" id="BSXW01000035">
    <property type="protein sequence ID" value="GMF10249.1"/>
    <property type="molecule type" value="Genomic_DNA"/>
</dbReference>
<evidence type="ECO:0000313" key="8">
    <source>
        <dbReference type="Proteomes" id="UP001165083"/>
    </source>
</evidence>
<gene>
    <name evidence="7" type="ORF">Plil01_000107800</name>
</gene>
<dbReference type="InterPro" id="IPR000306">
    <property type="entry name" value="Znf_FYVE"/>
</dbReference>
<protein>
    <submittedName>
        <fullName evidence="7">Unnamed protein product</fullName>
    </submittedName>
</protein>
<organism evidence="7 8">
    <name type="scientific">Phytophthora lilii</name>
    <dbReference type="NCBI Taxonomy" id="2077276"/>
    <lineage>
        <taxon>Eukaryota</taxon>
        <taxon>Sar</taxon>
        <taxon>Stramenopiles</taxon>
        <taxon>Oomycota</taxon>
        <taxon>Peronosporomycetes</taxon>
        <taxon>Peronosporales</taxon>
        <taxon>Peronosporaceae</taxon>
        <taxon>Phytophthora</taxon>
    </lineage>
</organism>
<dbReference type="InterPro" id="IPR052727">
    <property type="entry name" value="Rab4/Rab5_effector"/>
</dbReference>
<dbReference type="PANTHER" id="PTHR13510">
    <property type="entry name" value="FYVE-FINGER-CONTAINING RAB5 EFFECTOR PROTEIN RABENOSYN-5-RELATED"/>
    <property type="match status" value="1"/>
</dbReference>
<dbReference type="OrthoDB" id="63070at2759"/>
<sequence>MRVALAAGHEVAKKYRKWLQTLALGVSHLAGAAKPAVTMQHLSKMTWTESDHCFMCLKTFRTYQRRHHCRFCGEAVCGSCSGFVSMAAFDVNYEGSEGSSDSITVGHRKLDLRMVSDNSGRSENSSPNASGGNTEEFMETRGCNTCVSELQMNLAMLGHGRSQQDPSLYSSSSSGSLSQLVSARIKNRGAEHEDNRSSGYNSVHGPPPPYPGRSSDLDQDQVMPMRAGDYQHYQQYSGQKMSFSTISSSSYSGLSQDERAQLALYSSTSSAEFMGKPPTSTSVSSNPTPSSFSASDASLSAFLARDPDILSLNGLTLSPGGSVAPSMTTVMDDDEHIDLVYKRCNGRPSADNRARYATTTATNEGSNHSQFNFANMTQQEAMATERLISAANARGNPRLNERLPLNARRYHPQYQPDFEQSPVLLANKKVHHMPRAALSPSHSLNSSYSSGSSHSDLIQLNAPSAASSKMDFVVFNDSQQTEATSHTESANDMIPLKF</sequence>
<feature type="region of interest" description="Disordered" evidence="5">
    <location>
        <begin position="271"/>
        <end position="291"/>
    </location>
</feature>
<dbReference type="SMART" id="SM00064">
    <property type="entry name" value="FYVE"/>
    <property type="match status" value="1"/>
</dbReference>
<dbReference type="Proteomes" id="UP001165083">
    <property type="component" value="Unassembled WGS sequence"/>
</dbReference>
<keyword evidence="1" id="KW-0479">Metal-binding</keyword>
<feature type="compositionally biased region" description="Low complexity" evidence="5">
    <location>
        <begin position="439"/>
        <end position="455"/>
    </location>
</feature>
<evidence type="ECO:0000313" key="7">
    <source>
        <dbReference type="EMBL" id="GMF10249.1"/>
    </source>
</evidence>
<evidence type="ECO:0000256" key="3">
    <source>
        <dbReference type="ARBA" id="ARBA00022833"/>
    </source>
</evidence>
<evidence type="ECO:0000256" key="2">
    <source>
        <dbReference type="ARBA" id="ARBA00022771"/>
    </source>
</evidence>
<feature type="compositionally biased region" description="Polar residues" evidence="5">
    <location>
        <begin position="116"/>
        <end position="133"/>
    </location>
</feature>
<dbReference type="InterPro" id="IPR017455">
    <property type="entry name" value="Znf_FYVE-rel"/>
</dbReference>
<evidence type="ECO:0000256" key="4">
    <source>
        <dbReference type="PROSITE-ProRule" id="PRU00091"/>
    </source>
</evidence>
<feature type="region of interest" description="Disordered" evidence="5">
    <location>
        <begin position="436"/>
        <end position="456"/>
    </location>
</feature>
<dbReference type="GO" id="GO:0008270">
    <property type="term" value="F:zinc ion binding"/>
    <property type="evidence" value="ECO:0007669"/>
    <property type="project" value="UniProtKB-KW"/>
</dbReference>
<dbReference type="Gene3D" id="3.30.40.10">
    <property type="entry name" value="Zinc/RING finger domain, C3HC4 (zinc finger)"/>
    <property type="match status" value="1"/>
</dbReference>
<dbReference type="InterPro" id="IPR013083">
    <property type="entry name" value="Znf_RING/FYVE/PHD"/>
</dbReference>
<keyword evidence="2 4" id="KW-0863">Zinc-finger</keyword>
<reference evidence="7" key="1">
    <citation type="submission" date="2023-04" db="EMBL/GenBank/DDBJ databases">
        <title>Phytophthora lilii NBRC 32176.</title>
        <authorList>
            <person name="Ichikawa N."/>
            <person name="Sato H."/>
            <person name="Tonouchi N."/>
        </authorList>
    </citation>
    <scope>NUCLEOTIDE SEQUENCE</scope>
    <source>
        <strain evidence="7">NBRC 32176</strain>
    </source>
</reference>
<evidence type="ECO:0000256" key="5">
    <source>
        <dbReference type="SAM" id="MobiDB-lite"/>
    </source>
</evidence>
<feature type="domain" description="FYVE-type" evidence="6">
    <location>
        <begin position="47"/>
        <end position="151"/>
    </location>
</feature>
<keyword evidence="3" id="KW-0862">Zinc</keyword>
<name>A0A9W6TBQ5_9STRA</name>
<feature type="region of interest" description="Disordered" evidence="5">
    <location>
        <begin position="115"/>
        <end position="136"/>
    </location>
</feature>
<evidence type="ECO:0000256" key="1">
    <source>
        <dbReference type="ARBA" id="ARBA00022723"/>
    </source>
</evidence>
<dbReference type="AlphaFoldDB" id="A0A9W6TBQ5"/>
<dbReference type="PROSITE" id="PS50178">
    <property type="entry name" value="ZF_FYVE"/>
    <property type="match status" value="1"/>
</dbReference>
<feature type="region of interest" description="Disordered" evidence="5">
    <location>
        <begin position="186"/>
        <end position="219"/>
    </location>
</feature>
<proteinExistence type="predicted"/>
<evidence type="ECO:0000259" key="6">
    <source>
        <dbReference type="PROSITE" id="PS50178"/>
    </source>
</evidence>
<dbReference type="Pfam" id="PF01363">
    <property type="entry name" value="FYVE"/>
    <property type="match status" value="1"/>
</dbReference>